<evidence type="ECO:0000259" key="6">
    <source>
        <dbReference type="SMART" id="SM01043"/>
    </source>
</evidence>
<dbReference type="EMBL" id="FUHU01000026">
    <property type="protein sequence ID" value="SJM56871.1"/>
    <property type="molecule type" value="Genomic_DNA"/>
</dbReference>
<dbReference type="PANTHER" id="PTHR16305">
    <property type="entry name" value="TESTICULAR SOLUBLE ADENYLYL CYCLASE"/>
    <property type="match status" value="1"/>
</dbReference>
<dbReference type="Gene3D" id="1.25.40.10">
    <property type="entry name" value="Tetratricopeptide repeat domain"/>
    <property type="match status" value="1"/>
</dbReference>
<sequence length="1131" mass="124166">MGSDMAAQSDSIEVLLLGTVAVTSAVSSEPLRGRRQRITLARLALAEGRPAPVSALIDDLWPEKRPKDAVHALQAHMHRLRQTLQLDIEFINDGYRLADDRISVDARRFTQSSERGRALLAAGEAELAATELEGALGLWRGPALSDIDDVLGLRPFALRLDEMRRQADADRVEALLGCARGHEVIGELRAAVAIDPLRERSWHQLIRALWSEGQESAALTAYGQAREAFVEALGAEPGSKLRELHQMMLEGRPAEDRAPVPSADRHRHGTTGQTAGIIGRARELALLDQAWSRSRAGIQVVTITGEPGIGKSHLGEHFLRAAAGADAVVLQGRCAPWTATAYQPFADVVHHFLTEFPDLVDESELQKRAPQLATILPELGDAQTAVSDAIGVDAHATMDAVAAWLAEVSRRHPVVLFIEDVQWADEQTLLTLRRLLHSPRNVKALIVVTMRDQHDEVDESSPLAELLRQSDRVTHVHLARFTDSDVARLVSAERVRLATSASVPQWFDEYVRDASGGNPLFVVELTRHLLMTEAVGAHDIRSLPPGVSSVVWSRVDAMPADAKSVLQHAAVIGHRFELGYAASVSGMSEAEAETVLRPALQHHLIEPDGDSLRQFRFSHDIVRMALYDSLPALLRARLHERVAALNEAEAMLDDLQRHQLLAHHLLRADTAGAEHRAAQHLLMAGQESYARGALADAEGLLEQVLPLLSRESDAALRCDALTTLGMAQLRLARPRYRDTLLEASRTAVDLDDAPRLTRAVLANTRGWWSGTASLDQERIVHLETALARCPDADQSVRAQLLAAWAIENVREPRMRGEVLAASQQSLALAEQSGDDHCIPAVLTQRYATMHALFEDPAECVRINRRLLTLASRSGSARMRLSAALGLAQSSMRFGEFAIADRYMSEAARLSASLDDPARLWLVQGWQAMRTLVLGKTALAEQLMLDCYSLGAKTGQADAFTWFAGQLFTLRMVQGRLSEIVDQVREQVATVAHGIPSWRAALALTFARTGHLAEAESILDEFAADSFSQVPRDMLWLHGVHYLTLTSEELGRHDLAPALYRLLLPYSGMVASNGTITAGPVDLHLGVLARLQRQHSLAEQHLRAAATMCRRINAPVWLEMINDRLALLAKAK</sequence>
<evidence type="ECO:0000313" key="8">
    <source>
        <dbReference type="Proteomes" id="UP000195787"/>
    </source>
</evidence>
<dbReference type="GO" id="GO:0004016">
    <property type="term" value="F:adenylate cyclase activity"/>
    <property type="evidence" value="ECO:0007669"/>
    <property type="project" value="TreeGrafter"/>
</dbReference>
<reference evidence="7 8" key="1">
    <citation type="submission" date="2017-02" db="EMBL/GenBank/DDBJ databases">
        <authorList>
            <person name="Peterson S.W."/>
        </authorList>
    </citation>
    <scope>NUCLEOTIDE SEQUENCE [LARGE SCALE GENOMIC DNA]</scope>
    <source>
        <strain evidence="7 8">LMG 22410</strain>
    </source>
</reference>
<name>A0A1R4FM24_9MICO</name>
<feature type="domain" description="Bacterial transcriptional activator" evidence="6">
    <location>
        <begin position="104"/>
        <end position="249"/>
    </location>
</feature>
<dbReference type="InterPro" id="IPR041664">
    <property type="entry name" value="AAA_16"/>
</dbReference>
<dbReference type="GO" id="GO:0003677">
    <property type="term" value="F:DNA binding"/>
    <property type="evidence" value="ECO:0007669"/>
    <property type="project" value="UniProtKB-KW"/>
</dbReference>
<dbReference type="Pfam" id="PF13191">
    <property type="entry name" value="AAA_16"/>
    <property type="match status" value="1"/>
</dbReference>
<keyword evidence="8" id="KW-1185">Reference proteome</keyword>
<dbReference type="Gene3D" id="3.40.50.300">
    <property type="entry name" value="P-loop containing nucleotide triphosphate hydrolases"/>
    <property type="match status" value="1"/>
</dbReference>
<dbReference type="SUPFAM" id="SSF46894">
    <property type="entry name" value="C-terminal effector domain of the bipartite response regulators"/>
    <property type="match status" value="1"/>
</dbReference>
<dbReference type="InterPro" id="IPR011990">
    <property type="entry name" value="TPR-like_helical_dom_sf"/>
</dbReference>
<dbReference type="InterPro" id="IPR027417">
    <property type="entry name" value="P-loop_NTPase"/>
</dbReference>
<dbReference type="PANTHER" id="PTHR16305:SF28">
    <property type="entry name" value="GUANYLATE CYCLASE DOMAIN-CONTAINING PROTEIN"/>
    <property type="match status" value="1"/>
</dbReference>
<proteinExistence type="inferred from homology"/>
<dbReference type="Gene3D" id="1.10.10.10">
    <property type="entry name" value="Winged helix-like DNA-binding domain superfamily/Winged helix DNA-binding domain"/>
    <property type="match status" value="1"/>
</dbReference>
<evidence type="ECO:0000256" key="4">
    <source>
        <dbReference type="ARBA" id="ARBA00023125"/>
    </source>
</evidence>
<protein>
    <submittedName>
        <fullName evidence="7">Signal transduction response regulator / Disease resistance domain-containing protein</fullName>
    </submittedName>
</protein>
<gene>
    <name evidence="7" type="ORF">CZ674_05200</name>
</gene>
<dbReference type="Pfam" id="PF03704">
    <property type="entry name" value="BTAD"/>
    <property type="match status" value="1"/>
</dbReference>
<keyword evidence="2" id="KW-0547">Nucleotide-binding</keyword>
<evidence type="ECO:0000259" key="5">
    <source>
        <dbReference type="SMART" id="SM00862"/>
    </source>
</evidence>
<dbReference type="InterPro" id="IPR016032">
    <property type="entry name" value="Sig_transdc_resp-reg_C-effctor"/>
</dbReference>
<dbReference type="InterPro" id="IPR001867">
    <property type="entry name" value="OmpR/PhoB-type_DNA-bd"/>
</dbReference>
<organism evidence="7 8">
    <name type="scientific">Agrococcus casei LMG 22410</name>
    <dbReference type="NCBI Taxonomy" id="1255656"/>
    <lineage>
        <taxon>Bacteria</taxon>
        <taxon>Bacillati</taxon>
        <taxon>Actinomycetota</taxon>
        <taxon>Actinomycetes</taxon>
        <taxon>Micrococcales</taxon>
        <taxon>Microbacteriaceae</taxon>
        <taxon>Agrococcus</taxon>
    </lineage>
</organism>
<dbReference type="InterPro" id="IPR036388">
    <property type="entry name" value="WH-like_DNA-bd_sf"/>
</dbReference>
<feature type="domain" description="OmpR/PhoB-type" evidence="5">
    <location>
        <begin position="28"/>
        <end position="97"/>
    </location>
</feature>
<evidence type="ECO:0000256" key="2">
    <source>
        <dbReference type="ARBA" id="ARBA00022741"/>
    </source>
</evidence>
<dbReference type="AlphaFoldDB" id="A0A1R4FM24"/>
<dbReference type="GO" id="GO:0005737">
    <property type="term" value="C:cytoplasm"/>
    <property type="evidence" value="ECO:0007669"/>
    <property type="project" value="TreeGrafter"/>
</dbReference>
<dbReference type="Proteomes" id="UP000195787">
    <property type="component" value="Unassembled WGS sequence"/>
</dbReference>
<dbReference type="SMART" id="SM00862">
    <property type="entry name" value="Trans_reg_C"/>
    <property type="match status" value="1"/>
</dbReference>
<accession>A0A1R4FM24</accession>
<dbReference type="GO" id="GO:0006355">
    <property type="term" value="P:regulation of DNA-templated transcription"/>
    <property type="evidence" value="ECO:0007669"/>
    <property type="project" value="InterPro"/>
</dbReference>
<keyword evidence="3" id="KW-0067">ATP-binding</keyword>
<dbReference type="SUPFAM" id="SSF52540">
    <property type="entry name" value="P-loop containing nucleoside triphosphate hydrolases"/>
    <property type="match status" value="1"/>
</dbReference>
<dbReference type="GO" id="GO:0005524">
    <property type="term" value="F:ATP binding"/>
    <property type="evidence" value="ECO:0007669"/>
    <property type="project" value="UniProtKB-KW"/>
</dbReference>
<evidence type="ECO:0000256" key="1">
    <source>
        <dbReference type="ARBA" id="ARBA00005820"/>
    </source>
</evidence>
<dbReference type="CDD" id="cd15831">
    <property type="entry name" value="BTAD"/>
    <property type="match status" value="1"/>
</dbReference>
<comment type="similarity">
    <text evidence="1">Belongs to the AfsR/DnrI/RedD regulatory family.</text>
</comment>
<evidence type="ECO:0000256" key="3">
    <source>
        <dbReference type="ARBA" id="ARBA00022840"/>
    </source>
</evidence>
<dbReference type="GO" id="GO:0000160">
    <property type="term" value="P:phosphorelay signal transduction system"/>
    <property type="evidence" value="ECO:0007669"/>
    <property type="project" value="InterPro"/>
</dbReference>
<dbReference type="InterPro" id="IPR005158">
    <property type="entry name" value="BTAD"/>
</dbReference>
<evidence type="ECO:0000313" key="7">
    <source>
        <dbReference type="EMBL" id="SJM56871.1"/>
    </source>
</evidence>
<dbReference type="SUPFAM" id="SSF48452">
    <property type="entry name" value="TPR-like"/>
    <property type="match status" value="1"/>
</dbReference>
<keyword evidence="4" id="KW-0238">DNA-binding</keyword>
<dbReference type="SMART" id="SM01043">
    <property type="entry name" value="BTAD"/>
    <property type="match status" value="1"/>
</dbReference>